<name>A0ABX3EGF9_9BACL</name>
<dbReference type="RefSeq" id="WP_167374790.1">
    <property type="nucleotide sequence ID" value="NZ_LVWI01000110.1"/>
</dbReference>
<dbReference type="EMBL" id="LVWI01000110">
    <property type="protein sequence ID" value="OKP76975.1"/>
    <property type="molecule type" value="Genomic_DNA"/>
</dbReference>
<evidence type="ECO:0000313" key="1">
    <source>
        <dbReference type="EMBL" id="OKP76975.1"/>
    </source>
</evidence>
<proteinExistence type="predicted"/>
<evidence type="ECO:0000313" key="2">
    <source>
        <dbReference type="Proteomes" id="UP000186058"/>
    </source>
</evidence>
<gene>
    <name evidence="1" type="ORF">A3844_30105</name>
</gene>
<keyword evidence="2" id="KW-1185">Reference proteome</keyword>
<reference evidence="1 2" key="1">
    <citation type="submission" date="2016-03" db="EMBL/GenBank/DDBJ databases">
        <authorList>
            <person name="Sant'Anna F.H."/>
            <person name="Ambrosini A."/>
            <person name="Souza R."/>
            <person name="Bach E."/>
            <person name="Fernandes G."/>
            <person name="Balsanelli E."/>
            <person name="Baura V.A."/>
            <person name="Souza E.M."/>
            <person name="Passaglia L."/>
        </authorList>
    </citation>
    <scope>NUCLEOTIDE SEQUENCE [LARGE SCALE GENOMIC DNA]</scope>
    <source>
        <strain evidence="1 2">P26E</strain>
    </source>
</reference>
<dbReference type="Proteomes" id="UP000186058">
    <property type="component" value="Unassembled WGS sequence"/>
</dbReference>
<sequence length="75" mass="8764">MTIKPMVIDDYFKYISSNVQQLFKELPEPLPWIEPSINMLYLNAALDFRQESGHKKIDLCGLFLLNFAANWTGER</sequence>
<comment type="caution">
    <text evidence="1">The sequence shown here is derived from an EMBL/GenBank/DDBJ whole genome shotgun (WGS) entry which is preliminary data.</text>
</comment>
<protein>
    <submittedName>
        <fullName evidence="1">Uncharacterized protein</fullName>
    </submittedName>
</protein>
<organism evidence="1 2">
    <name type="scientific">Paenibacillus helianthi</name>
    <dbReference type="NCBI Taxonomy" id="1349432"/>
    <lineage>
        <taxon>Bacteria</taxon>
        <taxon>Bacillati</taxon>
        <taxon>Bacillota</taxon>
        <taxon>Bacilli</taxon>
        <taxon>Bacillales</taxon>
        <taxon>Paenibacillaceae</taxon>
        <taxon>Paenibacillus</taxon>
    </lineage>
</organism>
<accession>A0ABX3EGF9</accession>